<sequence>MKALLFSIGTRGDIEPFLAIAELLKDRDWDVVCVFPEQFRATVESMGLPFYGFSRAFLDMLDSKEAKMFMGGQGSFLKRIKFLIKMARFGLKLSKDILELHHRVQKEESPDRVLYHPKCNYSLIWGMANPGKSILVSPIPGVCHTINHLTILGDYGKTLNKLSFWAQNTLKALMLWKFSKRYRQDYPDLKITVSSIKKAMLKKEKTLYAISPSLFPKPEYWPSSAHIAGYYKRDKTVNWKPDEALTSFVNEHNKIVFVTFGSMSNARPRETTNILVDVLERNNISAIINTSSGGLEKTAESLDSIHFVNDLPYDWLFPKIQAVVHHGGSGTTHTALKYGCPSLIIPHILDQFFWNETISRLQLGPKGMSIKKLDQNNFESKLLDLVNNDSYKNNAERMAEKMNTESNKNKLYELIISRKDGKTLQDSPRW</sequence>
<comment type="caution">
    <text evidence="3">The sequence shown here is derived from an EMBL/GenBank/DDBJ whole genome shotgun (WGS) entry which is preliminary data.</text>
</comment>
<dbReference type="Pfam" id="PF03033">
    <property type="entry name" value="Glyco_transf_28"/>
    <property type="match status" value="1"/>
</dbReference>
<gene>
    <name evidence="3" type="ORF">J6I44_03355</name>
</gene>
<protein>
    <submittedName>
        <fullName evidence="3">Glycosyltransferase family 1 protein</fullName>
    </submittedName>
</protein>
<organism evidence="3 4">
    <name type="scientific">Fodinibius salsisoli</name>
    <dbReference type="NCBI Taxonomy" id="2820877"/>
    <lineage>
        <taxon>Bacteria</taxon>
        <taxon>Pseudomonadati</taxon>
        <taxon>Balneolota</taxon>
        <taxon>Balneolia</taxon>
        <taxon>Balneolales</taxon>
        <taxon>Balneolaceae</taxon>
        <taxon>Fodinibius</taxon>
    </lineage>
</organism>
<evidence type="ECO:0000313" key="3">
    <source>
        <dbReference type="EMBL" id="MCW9705870.1"/>
    </source>
</evidence>
<dbReference type="InterPro" id="IPR010610">
    <property type="entry name" value="EryCIII-like_C"/>
</dbReference>
<proteinExistence type="predicted"/>
<name>A0ABT3PIV1_9BACT</name>
<accession>A0ABT3PIV1</accession>
<keyword evidence="4" id="KW-1185">Reference proteome</keyword>
<dbReference type="CDD" id="cd03784">
    <property type="entry name" value="GT1_Gtf-like"/>
    <property type="match status" value="1"/>
</dbReference>
<dbReference type="PANTHER" id="PTHR48050">
    <property type="entry name" value="STEROL 3-BETA-GLUCOSYLTRANSFERASE"/>
    <property type="match status" value="1"/>
</dbReference>
<reference evidence="3 4" key="1">
    <citation type="submission" date="2021-03" db="EMBL/GenBank/DDBJ databases">
        <title>Aliifodinibius sp. nov., a new bacterium isolated from saline soil.</title>
        <authorList>
            <person name="Galisteo C."/>
            <person name="De La Haba R."/>
            <person name="Sanchez-Porro C."/>
            <person name="Ventosa A."/>
        </authorList>
    </citation>
    <scope>NUCLEOTIDE SEQUENCE [LARGE SCALE GENOMIC DNA]</scope>
    <source>
        <strain evidence="3 4">1BSP15-2V2</strain>
    </source>
</reference>
<dbReference type="PANTHER" id="PTHR48050:SF13">
    <property type="entry name" value="STEROL 3-BETA-GLUCOSYLTRANSFERASE UGT80A2"/>
    <property type="match status" value="1"/>
</dbReference>
<evidence type="ECO:0000259" key="2">
    <source>
        <dbReference type="Pfam" id="PF06722"/>
    </source>
</evidence>
<evidence type="ECO:0000313" key="4">
    <source>
        <dbReference type="Proteomes" id="UP001207918"/>
    </source>
</evidence>
<dbReference type="InterPro" id="IPR050426">
    <property type="entry name" value="Glycosyltransferase_28"/>
</dbReference>
<evidence type="ECO:0000259" key="1">
    <source>
        <dbReference type="Pfam" id="PF03033"/>
    </source>
</evidence>
<dbReference type="Proteomes" id="UP001207918">
    <property type="component" value="Unassembled WGS sequence"/>
</dbReference>
<dbReference type="Pfam" id="PF06722">
    <property type="entry name" value="EryCIII-like_C"/>
    <property type="match status" value="1"/>
</dbReference>
<dbReference type="InterPro" id="IPR002213">
    <property type="entry name" value="UDP_glucos_trans"/>
</dbReference>
<dbReference type="InterPro" id="IPR004276">
    <property type="entry name" value="GlycoTrans_28_N"/>
</dbReference>
<dbReference type="EMBL" id="JAGGJA010000002">
    <property type="protein sequence ID" value="MCW9705870.1"/>
    <property type="molecule type" value="Genomic_DNA"/>
</dbReference>
<dbReference type="Gene3D" id="3.40.50.2000">
    <property type="entry name" value="Glycogen Phosphorylase B"/>
    <property type="match status" value="2"/>
</dbReference>
<feature type="domain" description="Erythromycin biosynthesis protein CIII-like C-terminal" evidence="2">
    <location>
        <begin position="287"/>
        <end position="405"/>
    </location>
</feature>
<dbReference type="SUPFAM" id="SSF53756">
    <property type="entry name" value="UDP-Glycosyltransferase/glycogen phosphorylase"/>
    <property type="match status" value="1"/>
</dbReference>
<dbReference type="RefSeq" id="WP_265764557.1">
    <property type="nucleotide sequence ID" value="NZ_JAGGJA010000002.1"/>
</dbReference>
<feature type="domain" description="Glycosyltransferase family 28 N-terminal" evidence="1">
    <location>
        <begin position="5"/>
        <end position="56"/>
    </location>
</feature>